<accession>A0A662D3M3</accession>
<dbReference type="Proteomes" id="UP000277457">
    <property type="component" value="Unassembled WGS sequence"/>
</dbReference>
<organism evidence="3 4">
    <name type="scientific">Aerophobetes bacterium</name>
    <dbReference type="NCBI Taxonomy" id="2030807"/>
    <lineage>
        <taxon>Bacteria</taxon>
        <taxon>Candidatus Aerophobota</taxon>
    </lineage>
</organism>
<sequence>MKDITNYVQAAKVVSVLNRSKYGSIGGQGMGIHTGIIDANQWLSDFGILVGFTGEYAIVVEAEKVVRSKVEEIYTQLKEEYSGVPPLDLVMEKSIRLYLALEKIIESERYDFTGVKCTFDLSDNYCSACLAQSKLATRGFVSACLNDANGALSANDL</sequence>
<evidence type="ECO:0000256" key="1">
    <source>
        <dbReference type="ARBA" id="ARBA00023235"/>
    </source>
</evidence>
<name>A0A662D3M3_UNCAE</name>
<comment type="caution">
    <text evidence="3">The sequence shown here is derived from an EMBL/GenBank/DDBJ whole genome shotgun (WGS) entry which is preliminary data.</text>
</comment>
<dbReference type="GO" id="GO:0005996">
    <property type="term" value="P:monosaccharide metabolic process"/>
    <property type="evidence" value="ECO:0007669"/>
    <property type="project" value="InterPro"/>
</dbReference>
<evidence type="ECO:0000313" key="3">
    <source>
        <dbReference type="EMBL" id="RLE07026.1"/>
    </source>
</evidence>
<dbReference type="GO" id="GO:0005737">
    <property type="term" value="C:cytoplasm"/>
    <property type="evidence" value="ECO:0007669"/>
    <property type="project" value="InterPro"/>
</dbReference>
<dbReference type="GO" id="GO:0016861">
    <property type="term" value="F:intramolecular oxidoreductase activity, interconverting aldoses and ketoses"/>
    <property type="evidence" value="ECO:0007669"/>
    <property type="project" value="InterPro"/>
</dbReference>
<evidence type="ECO:0000256" key="2">
    <source>
        <dbReference type="ARBA" id="ARBA00023277"/>
    </source>
</evidence>
<keyword evidence="2" id="KW-0119">Carbohydrate metabolism</keyword>
<proteinExistence type="predicted"/>
<gene>
    <name evidence="3" type="ORF">DRZ78_03670</name>
</gene>
<dbReference type="PANTHER" id="PTHR36120">
    <property type="entry name" value="FUCOSE ISOMERASE"/>
    <property type="match status" value="1"/>
</dbReference>
<reference evidence="3 4" key="1">
    <citation type="submission" date="2018-06" db="EMBL/GenBank/DDBJ databases">
        <title>Extensive metabolic versatility and redundancy in microbially diverse, dynamic hydrothermal sediments.</title>
        <authorList>
            <person name="Dombrowski N."/>
            <person name="Teske A."/>
            <person name="Baker B.J."/>
        </authorList>
    </citation>
    <scope>NUCLEOTIDE SEQUENCE [LARGE SCALE GENOMIC DNA]</scope>
    <source>
        <strain evidence="3">B7_G13</strain>
    </source>
</reference>
<dbReference type="EMBL" id="QMPY01000127">
    <property type="protein sequence ID" value="RLE07026.1"/>
    <property type="molecule type" value="Genomic_DNA"/>
</dbReference>
<dbReference type="AlphaFoldDB" id="A0A662D3M3"/>
<protein>
    <submittedName>
        <fullName evidence="3">Uncharacterized protein</fullName>
    </submittedName>
</protein>
<dbReference type="InterPro" id="IPR009015">
    <property type="entry name" value="Fucose_isomerase_N/cen_sf"/>
</dbReference>
<keyword evidence="1" id="KW-0413">Isomerase</keyword>
<dbReference type="SUPFAM" id="SSF53743">
    <property type="entry name" value="FucI/AraA N-terminal and middle domains"/>
    <property type="match status" value="1"/>
</dbReference>
<evidence type="ECO:0000313" key="4">
    <source>
        <dbReference type="Proteomes" id="UP000277457"/>
    </source>
</evidence>
<dbReference type="PANTHER" id="PTHR36120:SF1">
    <property type="entry name" value="L-FUCOSE ISOMERASE C-TERMINAL DOMAIN-CONTAINING PROTEIN"/>
    <property type="match status" value="1"/>
</dbReference>